<organism evidence="3 4">
    <name type="scientific">Phaedon cochleariae</name>
    <name type="common">Mustard beetle</name>
    <dbReference type="NCBI Taxonomy" id="80249"/>
    <lineage>
        <taxon>Eukaryota</taxon>
        <taxon>Metazoa</taxon>
        <taxon>Ecdysozoa</taxon>
        <taxon>Arthropoda</taxon>
        <taxon>Hexapoda</taxon>
        <taxon>Insecta</taxon>
        <taxon>Pterygota</taxon>
        <taxon>Neoptera</taxon>
        <taxon>Endopterygota</taxon>
        <taxon>Coleoptera</taxon>
        <taxon>Polyphaga</taxon>
        <taxon>Cucujiformia</taxon>
        <taxon>Chrysomeloidea</taxon>
        <taxon>Chrysomelidae</taxon>
        <taxon>Chrysomelinae</taxon>
        <taxon>Chrysomelini</taxon>
        <taxon>Phaedon</taxon>
    </lineage>
</organism>
<reference evidence="3" key="1">
    <citation type="submission" date="2022-01" db="EMBL/GenBank/DDBJ databases">
        <authorList>
            <person name="King R."/>
        </authorList>
    </citation>
    <scope>NUCLEOTIDE SEQUENCE</scope>
</reference>
<sequence length="140" mass="16074">MISSKAKIQKFAPCFIGNAYLDSQEFLRFLLLGLHEDINEVIEKPNPKFTDIDEILDVNEKASEAWSRFLKVNNCVGLIKSSLKYSSLTFDLFWDLSLPLPQQKRKISSFQCLDSFTRKESLGGEDKPTCSKSKERRKCT</sequence>
<dbReference type="PANTHER" id="PTHR21646">
    <property type="entry name" value="UBIQUITIN CARBOXYL-TERMINAL HYDROLASE"/>
    <property type="match status" value="1"/>
</dbReference>
<dbReference type="Gene3D" id="3.90.70.10">
    <property type="entry name" value="Cysteine proteinases"/>
    <property type="match status" value="1"/>
</dbReference>
<dbReference type="InterPro" id="IPR050185">
    <property type="entry name" value="Ub_carboxyl-term_hydrolase"/>
</dbReference>
<dbReference type="PROSITE" id="PS50235">
    <property type="entry name" value="USP_3"/>
    <property type="match status" value="1"/>
</dbReference>
<gene>
    <name evidence="3" type="ORF">PHAECO_LOCUS5013</name>
</gene>
<evidence type="ECO:0000313" key="4">
    <source>
        <dbReference type="Proteomes" id="UP001153737"/>
    </source>
</evidence>
<feature type="region of interest" description="Disordered" evidence="1">
    <location>
        <begin position="120"/>
        <end position="140"/>
    </location>
</feature>
<evidence type="ECO:0000259" key="2">
    <source>
        <dbReference type="PROSITE" id="PS50235"/>
    </source>
</evidence>
<dbReference type="OrthoDB" id="10009867at2759"/>
<dbReference type="InterPro" id="IPR038765">
    <property type="entry name" value="Papain-like_cys_pep_sf"/>
</dbReference>
<dbReference type="PANTHER" id="PTHR21646:SF23">
    <property type="entry name" value="UBIQUITIN CARBOXYL-TERMINAL HYDROLASE USP2"/>
    <property type="match status" value="1"/>
</dbReference>
<feature type="domain" description="USP" evidence="2">
    <location>
        <begin position="1"/>
        <end position="140"/>
    </location>
</feature>
<dbReference type="AlphaFoldDB" id="A0A9N9SF14"/>
<dbReference type="Proteomes" id="UP001153737">
    <property type="component" value="Chromosome 15"/>
</dbReference>
<protein>
    <recommendedName>
        <fullName evidence="2">USP domain-containing protein</fullName>
    </recommendedName>
</protein>
<keyword evidence="4" id="KW-1185">Reference proteome</keyword>
<accession>A0A9N9SF14</accession>
<evidence type="ECO:0000256" key="1">
    <source>
        <dbReference type="SAM" id="MobiDB-lite"/>
    </source>
</evidence>
<proteinExistence type="predicted"/>
<dbReference type="SUPFAM" id="SSF54001">
    <property type="entry name" value="Cysteine proteinases"/>
    <property type="match status" value="1"/>
</dbReference>
<reference evidence="3" key="2">
    <citation type="submission" date="2022-10" db="EMBL/GenBank/DDBJ databases">
        <authorList>
            <consortium name="ENA_rothamsted_submissions"/>
            <consortium name="culmorum"/>
            <person name="King R."/>
        </authorList>
    </citation>
    <scope>NUCLEOTIDE SEQUENCE</scope>
</reference>
<evidence type="ECO:0000313" key="3">
    <source>
        <dbReference type="EMBL" id="CAG9817183.1"/>
    </source>
</evidence>
<dbReference type="EMBL" id="OU896721">
    <property type="protein sequence ID" value="CAG9817183.1"/>
    <property type="molecule type" value="Genomic_DNA"/>
</dbReference>
<feature type="compositionally biased region" description="Basic and acidic residues" evidence="1">
    <location>
        <begin position="120"/>
        <end position="133"/>
    </location>
</feature>
<dbReference type="InterPro" id="IPR028889">
    <property type="entry name" value="USP"/>
</dbReference>
<name>A0A9N9SF14_PHACE</name>